<dbReference type="InterPro" id="IPR033932">
    <property type="entry name" value="YtcJ-like"/>
</dbReference>
<sequence>MRAMVMAAVALLAGAAEAKTLIVNANGMTLTGEGRVQRFAMMLVGDDGRVLATLPEGASEPKLERGDFRLDAKGRTLWPGLIDAHGHVMSLGFGALQLDLSDTRSLAEAQAKLKAYAAANPALKVIRGRGWNQVSWGLGRFPTAADADAMVADRPVWLERVDGHAGWANSAALRLGGVTAATKAPPGGRIERGVKGVPAGVLVDAAMGLVEKQLPPPGAGEAEAALAAALKIIASVGLTGVHDMGVDAGSWNLYRNFGDEGRLTARITAYAAGLQAVEAIAPLRPTPWLYDERLRLQGIKFYADGALGSRGAWLKAPYSDDPKNRGLQFLTDTRLKNMLSRGNFLGYQDATHAIGDAANAQVLDAYAELKPVYGERFRNRIEHAQVVDVADLRRFAELGVVASVQPTHATSDKAMAGDRVGEGRLAGAYAWASLLRSGARLALGSDFPVEPPNPFFGLHAAVTRQDRDGQPPEGWRKAEALTLVQALHGFTLGAAWAGLAEGKVGSLEAGKWADFILLDRDPMTIPPAELWRVQVLETWVAGRRVFVK</sequence>
<dbReference type="Gene3D" id="3.20.20.140">
    <property type="entry name" value="Metal-dependent hydrolases"/>
    <property type="match status" value="1"/>
</dbReference>
<feature type="domain" description="Amidohydrolase 3" evidence="2">
    <location>
        <begin position="71"/>
        <end position="546"/>
    </location>
</feature>
<feature type="chain" id="PRO_5028955826" evidence="1">
    <location>
        <begin position="19"/>
        <end position="548"/>
    </location>
</feature>
<accession>A0A7G5ILU0</accession>
<dbReference type="GO" id="GO:0016810">
    <property type="term" value="F:hydrolase activity, acting on carbon-nitrogen (but not peptide) bonds"/>
    <property type="evidence" value="ECO:0007669"/>
    <property type="project" value="InterPro"/>
</dbReference>
<evidence type="ECO:0000256" key="1">
    <source>
        <dbReference type="SAM" id="SignalP"/>
    </source>
</evidence>
<dbReference type="InterPro" id="IPR011059">
    <property type="entry name" value="Metal-dep_hydrolase_composite"/>
</dbReference>
<dbReference type="PANTHER" id="PTHR22642:SF2">
    <property type="entry name" value="PROTEIN LONG AFTER FAR-RED 3"/>
    <property type="match status" value="1"/>
</dbReference>
<dbReference type="SUPFAM" id="SSF51338">
    <property type="entry name" value="Composite domain of metallo-dependent hydrolases"/>
    <property type="match status" value="1"/>
</dbReference>
<organism evidence="3 4">
    <name type="scientific">Sandaracinobacteroides saxicola</name>
    <dbReference type="NCBI Taxonomy" id="2759707"/>
    <lineage>
        <taxon>Bacteria</taxon>
        <taxon>Pseudomonadati</taxon>
        <taxon>Pseudomonadota</taxon>
        <taxon>Alphaproteobacteria</taxon>
        <taxon>Sphingomonadales</taxon>
        <taxon>Sphingosinicellaceae</taxon>
        <taxon>Sandaracinobacteroides</taxon>
    </lineage>
</organism>
<proteinExistence type="predicted"/>
<reference evidence="3 4" key="1">
    <citation type="submission" date="2020-07" db="EMBL/GenBank/DDBJ databases">
        <title>Complete genome sequence for Sandaracinobacter sp. M6.</title>
        <authorList>
            <person name="Tang Y."/>
            <person name="Liu Q."/>
            <person name="Guo Z."/>
            <person name="Lei P."/>
            <person name="Huang B."/>
        </authorList>
    </citation>
    <scope>NUCLEOTIDE SEQUENCE [LARGE SCALE GENOMIC DNA]</scope>
    <source>
        <strain evidence="3 4">M6</strain>
    </source>
</reference>
<dbReference type="InterPro" id="IPR032466">
    <property type="entry name" value="Metal_Hydrolase"/>
</dbReference>
<dbReference type="SUPFAM" id="SSF51556">
    <property type="entry name" value="Metallo-dependent hydrolases"/>
    <property type="match status" value="1"/>
</dbReference>
<protein>
    <submittedName>
        <fullName evidence="3">Amidohydrolase</fullName>
    </submittedName>
</protein>
<evidence type="ECO:0000259" key="2">
    <source>
        <dbReference type="Pfam" id="PF07969"/>
    </source>
</evidence>
<dbReference type="Pfam" id="PF07969">
    <property type="entry name" value="Amidohydro_3"/>
    <property type="match status" value="1"/>
</dbReference>
<dbReference type="RefSeq" id="WP_182298180.1">
    <property type="nucleotide sequence ID" value="NZ_CP059851.1"/>
</dbReference>
<dbReference type="CDD" id="cd01300">
    <property type="entry name" value="YtcJ_like"/>
    <property type="match status" value="1"/>
</dbReference>
<dbReference type="EMBL" id="CP059851">
    <property type="protein sequence ID" value="QMW24332.1"/>
    <property type="molecule type" value="Genomic_DNA"/>
</dbReference>
<dbReference type="Gene3D" id="2.30.40.10">
    <property type="entry name" value="Urease, subunit C, domain 1"/>
    <property type="match status" value="1"/>
</dbReference>
<name>A0A7G5ILU0_9SPHN</name>
<evidence type="ECO:0000313" key="3">
    <source>
        <dbReference type="EMBL" id="QMW24332.1"/>
    </source>
</evidence>
<keyword evidence="1" id="KW-0732">Signal</keyword>
<evidence type="ECO:0000313" key="4">
    <source>
        <dbReference type="Proteomes" id="UP000515292"/>
    </source>
</evidence>
<dbReference type="KEGG" id="sand:H3309_07735"/>
<dbReference type="InterPro" id="IPR013108">
    <property type="entry name" value="Amidohydro_3"/>
</dbReference>
<dbReference type="AlphaFoldDB" id="A0A7G5ILU0"/>
<dbReference type="Proteomes" id="UP000515292">
    <property type="component" value="Chromosome"/>
</dbReference>
<gene>
    <name evidence="3" type="ORF">H3309_07735</name>
</gene>
<dbReference type="PANTHER" id="PTHR22642">
    <property type="entry name" value="IMIDAZOLONEPROPIONASE"/>
    <property type="match status" value="1"/>
</dbReference>
<keyword evidence="3" id="KW-0378">Hydrolase</keyword>
<keyword evidence="4" id="KW-1185">Reference proteome</keyword>
<dbReference type="Gene3D" id="3.10.310.70">
    <property type="match status" value="1"/>
</dbReference>
<feature type="signal peptide" evidence="1">
    <location>
        <begin position="1"/>
        <end position="18"/>
    </location>
</feature>